<dbReference type="Pfam" id="PF16884">
    <property type="entry name" value="ADH_N_2"/>
    <property type="match status" value="1"/>
</dbReference>
<dbReference type="InterPro" id="IPR045010">
    <property type="entry name" value="MDR_fam"/>
</dbReference>
<reference evidence="3 4" key="1">
    <citation type="submission" date="2019-10" db="EMBL/GenBank/DDBJ databases">
        <authorList>
            <person name="Palmer J.M."/>
        </authorList>
    </citation>
    <scope>NUCLEOTIDE SEQUENCE [LARGE SCALE GENOMIC DNA]</scope>
    <source>
        <strain evidence="3 4">TWF730</strain>
    </source>
</reference>
<name>A0AAV9UCK3_9PEZI</name>
<dbReference type="CDD" id="cd05288">
    <property type="entry name" value="PGDH"/>
    <property type="match status" value="1"/>
</dbReference>
<protein>
    <recommendedName>
        <fullName evidence="2">Enoyl reductase (ER) domain-containing protein</fullName>
    </recommendedName>
</protein>
<dbReference type="GO" id="GO:0016628">
    <property type="term" value="F:oxidoreductase activity, acting on the CH-CH group of donors, NAD or NADP as acceptor"/>
    <property type="evidence" value="ECO:0007669"/>
    <property type="project" value="InterPro"/>
</dbReference>
<accession>A0AAV9UCK3</accession>
<dbReference type="InterPro" id="IPR011032">
    <property type="entry name" value="GroES-like_sf"/>
</dbReference>
<dbReference type="InterPro" id="IPR041694">
    <property type="entry name" value="ADH_N_2"/>
</dbReference>
<evidence type="ECO:0000313" key="3">
    <source>
        <dbReference type="EMBL" id="KAK6340198.1"/>
    </source>
</evidence>
<dbReference type="Proteomes" id="UP001373714">
    <property type="component" value="Unassembled WGS sequence"/>
</dbReference>
<comment type="caution">
    <text evidence="3">The sequence shown here is derived from an EMBL/GenBank/DDBJ whole genome shotgun (WGS) entry which is preliminary data.</text>
</comment>
<feature type="domain" description="Enoyl reductase (ER)" evidence="2">
    <location>
        <begin position="20"/>
        <end position="346"/>
    </location>
</feature>
<dbReference type="InterPro" id="IPR020843">
    <property type="entry name" value="ER"/>
</dbReference>
<dbReference type="SUPFAM" id="SSF51735">
    <property type="entry name" value="NAD(P)-binding Rossmann-fold domains"/>
    <property type="match status" value="1"/>
</dbReference>
<organism evidence="3 4">
    <name type="scientific">Orbilia blumenaviensis</name>
    <dbReference type="NCBI Taxonomy" id="1796055"/>
    <lineage>
        <taxon>Eukaryota</taxon>
        <taxon>Fungi</taxon>
        <taxon>Dikarya</taxon>
        <taxon>Ascomycota</taxon>
        <taxon>Pezizomycotina</taxon>
        <taxon>Orbiliomycetes</taxon>
        <taxon>Orbiliales</taxon>
        <taxon>Orbiliaceae</taxon>
        <taxon>Orbilia</taxon>
    </lineage>
</organism>
<sequence length="352" mass="38199">MVQSKSLVFNAIPDGFPVPGKDLVVKSSEIDITKAPEGGVVLKVLLVSIDPYMRGRMRDSSIKSYSPAYPIGQAIEGGGIAKIIESSHATLKQGDIVTGLITHSEYAVYSAERTAASNLKVVNNPYKFPLERFTGVLGMPGLTAYASLYDIGELHKNEKETIFVSAASGAVGSLVGQLAKREGLRVVGSAGSDEKVKYLTEKLGFDVAFNYKTESPKDALAKYIPEGLDIYYDNVGGETLEAAIENAKPFARFIESGMISQYNRKAGEDAYPIKNLMHVVTKRLKIQGFIVGDIAGKYIADFYKNVGQWLHEGSIHYSEDVTVGIDNEAEGFVNMLKGGNFGKAVIRYADDE</sequence>
<evidence type="ECO:0000259" key="2">
    <source>
        <dbReference type="SMART" id="SM00829"/>
    </source>
</evidence>
<dbReference type="Pfam" id="PF00107">
    <property type="entry name" value="ADH_zinc_N"/>
    <property type="match status" value="1"/>
</dbReference>
<dbReference type="SUPFAM" id="SSF50129">
    <property type="entry name" value="GroES-like"/>
    <property type="match status" value="1"/>
</dbReference>
<dbReference type="InterPro" id="IPR036291">
    <property type="entry name" value="NAD(P)-bd_dom_sf"/>
</dbReference>
<dbReference type="InterPro" id="IPR013149">
    <property type="entry name" value="ADH-like_C"/>
</dbReference>
<dbReference type="PANTHER" id="PTHR43205">
    <property type="entry name" value="PROSTAGLANDIN REDUCTASE"/>
    <property type="match status" value="1"/>
</dbReference>
<dbReference type="FunFam" id="3.40.50.720:FF:000121">
    <property type="entry name" value="Prostaglandin reductase 2"/>
    <property type="match status" value="1"/>
</dbReference>
<evidence type="ECO:0000313" key="4">
    <source>
        <dbReference type="Proteomes" id="UP001373714"/>
    </source>
</evidence>
<keyword evidence="4" id="KW-1185">Reference proteome</keyword>
<keyword evidence="1" id="KW-0560">Oxidoreductase</keyword>
<proteinExistence type="predicted"/>
<gene>
    <name evidence="3" type="ORF">TWF730_001964</name>
</gene>
<dbReference type="AlphaFoldDB" id="A0AAV9UCK3"/>
<dbReference type="Gene3D" id="3.90.180.10">
    <property type="entry name" value="Medium-chain alcohol dehydrogenases, catalytic domain"/>
    <property type="match status" value="1"/>
</dbReference>
<dbReference type="PANTHER" id="PTHR43205:SF7">
    <property type="entry name" value="PROSTAGLANDIN REDUCTASE 1"/>
    <property type="match status" value="1"/>
</dbReference>
<dbReference type="SMART" id="SM00829">
    <property type="entry name" value="PKS_ER"/>
    <property type="match status" value="1"/>
</dbReference>
<evidence type="ECO:0000256" key="1">
    <source>
        <dbReference type="ARBA" id="ARBA00023002"/>
    </source>
</evidence>
<dbReference type="Gene3D" id="3.40.50.720">
    <property type="entry name" value="NAD(P)-binding Rossmann-like Domain"/>
    <property type="match status" value="1"/>
</dbReference>
<dbReference type="EMBL" id="JAVHNS010000011">
    <property type="protein sequence ID" value="KAK6340198.1"/>
    <property type="molecule type" value="Genomic_DNA"/>
</dbReference>